<evidence type="ECO:0000256" key="1">
    <source>
        <dbReference type="ARBA" id="ARBA00004651"/>
    </source>
</evidence>
<proteinExistence type="inferred from homology"/>
<dbReference type="PANTHER" id="PTHR33452:SF1">
    <property type="entry name" value="INNER MEMBRANE PROTEIN YPHA-RELATED"/>
    <property type="match status" value="1"/>
</dbReference>
<evidence type="ECO:0000313" key="9">
    <source>
        <dbReference type="Proteomes" id="UP000551616"/>
    </source>
</evidence>
<keyword evidence="9" id="KW-1185">Reference proteome</keyword>
<evidence type="ECO:0000256" key="4">
    <source>
        <dbReference type="ARBA" id="ARBA00022692"/>
    </source>
</evidence>
<dbReference type="GO" id="GO:0005886">
    <property type="term" value="C:plasma membrane"/>
    <property type="evidence" value="ECO:0007669"/>
    <property type="project" value="UniProtKB-SubCell"/>
</dbReference>
<dbReference type="AlphaFoldDB" id="A0A7V8V2X0"/>
<dbReference type="RefSeq" id="WP_207395361.1">
    <property type="nucleotide sequence ID" value="NZ_JABRWO010000002.1"/>
</dbReference>
<organism evidence="8 9">
    <name type="scientific">Bremerella alba</name>
    <dbReference type="NCBI Taxonomy" id="980252"/>
    <lineage>
        <taxon>Bacteria</taxon>
        <taxon>Pseudomonadati</taxon>
        <taxon>Planctomycetota</taxon>
        <taxon>Planctomycetia</taxon>
        <taxon>Pirellulales</taxon>
        <taxon>Pirellulaceae</taxon>
        <taxon>Bremerella</taxon>
    </lineage>
</organism>
<gene>
    <name evidence="8" type="ORF">HOV93_10340</name>
</gene>
<evidence type="ECO:0000256" key="3">
    <source>
        <dbReference type="ARBA" id="ARBA00022475"/>
    </source>
</evidence>
<reference evidence="8 9" key="1">
    <citation type="submission" date="2020-05" db="EMBL/GenBank/DDBJ databases">
        <title>Bremerella alba sp. nov., a novel planctomycete isolated from the surface of the macroalga Fucus spiralis.</title>
        <authorList>
            <person name="Godinho O."/>
            <person name="Botelho R."/>
            <person name="Albuquerque L."/>
            <person name="Wiegand S."/>
            <person name="Da Costa M.S."/>
            <person name="Lobo-Da-Cunha A."/>
            <person name="Jogler C."/>
            <person name="Lage O.M."/>
        </authorList>
    </citation>
    <scope>NUCLEOTIDE SEQUENCE [LARGE SCALE GENOMIC DNA]</scope>
    <source>
        <strain evidence="8 9">FF15</strain>
    </source>
</reference>
<evidence type="ECO:0000256" key="7">
    <source>
        <dbReference type="SAM" id="Phobius"/>
    </source>
</evidence>
<dbReference type="EMBL" id="JABRWO010000002">
    <property type="protein sequence ID" value="MBA2113881.1"/>
    <property type="molecule type" value="Genomic_DNA"/>
</dbReference>
<feature type="transmembrane region" description="Helical" evidence="7">
    <location>
        <begin position="116"/>
        <end position="134"/>
    </location>
</feature>
<feature type="transmembrane region" description="Helical" evidence="7">
    <location>
        <begin position="54"/>
        <end position="72"/>
    </location>
</feature>
<accession>A0A7V8V2X0</accession>
<comment type="caution">
    <text evidence="8">The sequence shown here is derived from an EMBL/GenBank/DDBJ whole genome shotgun (WGS) entry which is preliminary data.</text>
</comment>
<dbReference type="PANTHER" id="PTHR33452">
    <property type="entry name" value="OXIDOREDUCTASE CATD-RELATED"/>
    <property type="match status" value="1"/>
</dbReference>
<keyword evidence="6 7" id="KW-0472">Membrane</keyword>
<protein>
    <submittedName>
        <fullName evidence="8">Putative membrane protein</fullName>
    </submittedName>
</protein>
<dbReference type="InterPro" id="IPR051907">
    <property type="entry name" value="DoxX-like_oxidoreductase"/>
</dbReference>
<keyword evidence="5 7" id="KW-1133">Transmembrane helix</keyword>
<evidence type="ECO:0000256" key="6">
    <source>
        <dbReference type="ARBA" id="ARBA00023136"/>
    </source>
</evidence>
<evidence type="ECO:0000256" key="5">
    <source>
        <dbReference type="ARBA" id="ARBA00022989"/>
    </source>
</evidence>
<dbReference type="InterPro" id="IPR032808">
    <property type="entry name" value="DoxX"/>
</dbReference>
<dbReference type="Pfam" id="PF07681">
    <property type="entry name" value="DoxX"/>
    <property type="match status" value="1"/>
</dbReference>
<comment type="subcellular location">
    <subcellularLocation>
        <location evidence="1">Cell membrane</location>
        <topology evidence="1">Multi-pass membrane protein</topology>
    </subcellularLocation>
</comment>
<evidence type="ECO:0000313" key="8">
    <source>
        <dbReference type="EMBL" id="MBA2113881.1"/>
    </source>
</evidence>
<dbReference type="Proteomes" id="UP000551616">
    <property type="component" value="Unassembled WGS sequence"/>
</dbReference>
<evidence type="ECO:0000256" key="2">
    <source>
        <dbReference type="ARBA" id="ARBA00006679"/>
    </source>
</evidence>
<sequence length="146" mass="15839">MFKKLFASSVGKSVLLIRLMVGLVFLSEGIQKFLFPATRGAGRFEKIGLPEPEFLGNFVGSFEIVCGLFIVLGLLTRLAVLPTITIMLVAIVSTKLPMLSEDGFWSMAHAARTDFAMLLGSIYLLIVGPGSLSIDHMLADRKSDST</sequence>
<comment type="similarity">
    <text evidence="2">Belongs to the DoxX family.</text>
</comment>
<name>A0A7V8V2X0_9BACT</name>
<feature type="transmembrane region" description="Helical" evidence="7">
    <location>
        <begin position="79"/>
        <end position="96"/>
    </location>
</feature>
<keyword evidence="4 7" id="KW-0812">Transmembrane</keyword>
<keyword evidence="3" id="KW-1003">Cell membrane</keyword>
<feature type="transmembrane region" description="Helical" evidence="7">
    <location>
        <begin position="15"/>
        <end position="34"/>
    </location>
</feature>